<dbReference type="PANTHER" id="PTHR13904">
    <property type="entry name" value="PRE-MRNA SPLICING FACTOR PRP31"/>
    <property type="match status" value="1"/>
</dbReference>
<evidence type="ECO:0000313" key="7">
    <source>
        <dbReference type="EnsemblFungi" id="MAPG_06559T0"/>
    </source>
</evidence>
<dbReference type="EMBL" id="ADBL01001591">
    <property type="status" value="NOT_ANNOTATED_CDS"/>
    <property type="molecule type" value="Genomic_DNA"/>
</dbReference>
<dbReference type="AlphaFoldDB" id="A0A0C4E2C6"/>
<accession>A0A0C4E2C6</accession>
<evidence type="ECO:0000256" key="3">
    <source>
        <dbReference type="ARBA" id="ARBA00023274"/>
    </source>
</evidence>
<protein>
    <recommendedName>
        <fullName evidence="5">Prp31 C-terminal domain-containing protein</fullName>
    </recommendedName>
</protein>
<dbReference type="Pfam" id="PF09785">
    <property type="entry name" value="Prp31_C"/>
    <property type="match status" value="1"/>
</dbReference>
<dbReference type="eggNOG" id="KOG2574">
    <property type="taxonomic scope" value="Eukaryota"/>
</dbReference>
<reference evidence="6" key="3">
    <citation type="submission" date="2011-03" db="EMBL/GenBank/DDBJ databases">
        <title>Annotation of Magnaporthe poae ATCC 64411.</title>
        <authorList>
            <person name="Ma L.-J."/>
            <person name="Dead R."/>
            <person name="Young S.K."/>
            <person name="Zeng Q."/>
            <person name="Gargeya S."/>
            <person name="Fitzgerald M."/>
            <person name="Haas B."/>
            <person name="Abouelleil A."/>
            <person name="Alvarado L."/>
            <person name="Arachchi H.M."/>
            <person name="Berlin A."/>
            <person name="Brown A."/>
            <person name="Chapman S.B."/>
            <person name="Chen Z."/>
            <person name="Dunbar C."/>
            <person name="Freedman E."/>
            <person name="Gearin G."/>
            <person name="Gellesch M."/>
            <person name="Goldberg J."/>
            <person name="Griggs A."/>
            <person name="Gujja S."/>
            <person name="Heiman D."/>
            <person name="Howarth C."/>
            <person name="Larson L."/>
            <person name="Lui A."/>
            <person name="MacDonald P.J.P."/>
            <person name="Mehta T."/>
            <person name="Montmayeur A."/>
            <person name="Murphy C."/>
            <person name="Neiman D."/>
            <person name="Pearson M."/>
            <person name="Priest M."/>
            <person name="Roberts A."/>
            <person name="Saif S."/>
            <person name="Shea T."/>
            <person name="Shenoy N."/>
            <person name="Sisk P."/>
            <person name="Stolte C."/>
            <person name="Sykes S."/>
            <person name="Yandava C."/>
            <person name="Wortman J."/>
            <person name="Nusbaum C."/>
            <person name="Birren B."/>
        </authorList>
    </citation>
    <scope>NUCLEOTIDE SEQUENCE</scope>
    <source>
        <strain evidence="6">ATCC 64411</strain>
    </source>
</reference>
<reference evidence="7" key="5">
    <citation type="submission" date="2015-06" db="UniProtKB">
        <authorList>
            <consortium name="EnsemblFungi"/>
        </authorList>
    </citation>
    <scope>IDENTIFICATION</scope>
    <source>
        <strain evidence="7">ATCC 64411</strain>
    </source>
</reference>
<feature type="region of interest" description="Disordered" evidence="4">
    <location>
        <begin position="111"/>
        <end position="154"/>
    </location>
</feature>
<dbReference type="VEuPathDB" id="FungiDB:MAPG_06559"/>
<proteinExistence type="predicted"/>
<feature type="domain" description="Prp31 C-terminal" evidence="5">
    <location>
        <begin position="1"/>
        <end position="92"/>
    </location>
</feature>
<dbReference type="GO" id="GO:0005687">
    <property type="term" value="C:U4 snRNP"/>
    <property type="evidence" value="ECO:0007669"/>
    <property type="project" value="TreeGrafter"/>
</dbReference>
<reference evidence="6" key="1">
    <citation type="submission" date="2010-05" db="EMBL/GenBank/DDBJ databases">
        <title>The Genome Sequence of Magnaporthe poae strain ATCC 64411.</title>
        <authorList>
            <consortium name="The Broad Institute Genome Sequencing Platform"/>
            <consortium name="Broad Institute Genome Sequencing Center for Infectious Disease"/>
            <person name="Ma L.-J."/>
            <person name="Dead R."/>
            <person name="Young S."/>
            <person name="Zeng Q."/>
            <person name="Koehrsen M."/>
            <person name="Alvarado L."/>
            <person name="Berlin A."/>
            <person name="Chapman S.B."/>
            <person name="Chen Z."/>
            <person name="Freedman E."/>
            <person name="Gellesch M."/>
            <person name="Goldberg J."/>
            <person name="Griggs A."/>
            <person name="Gujja S."/>
            <person name="Heilman E.R."/>
            <person name="Heiman D."/>
            <person name="Hepburn T."/>
            <person name="Howarth C."/>
            <person name="Jen D."/>
            <person name="Larson L."/>
            <person name="Mehta T."/>
            <person name="Neiman D."/>
            <person name="Pearson M."/>
            <person name="Roberts A."/>
            <person name="Saif S."/>
            <person name="Shea T."/>
            <person name="Shenoy N."/>
            <person name="Sisk P."/>
            <person name="Stolte C."/>
            <person name="Sykes S."/>
            <person name="Walk T."/>
            <person name="White J."/>
            <person name="Yandava C."/>
            <person name="Haas B."/>
            <person name="Nusbaum C."/>
            <person name="Birren B."/>
        </authorList>
    </citation>
    <scope>NUCLEOTIDE SEQUENCE</scope>
    <source>
        <strain evidence="6">ATCC 64411</strain>
    </source>
</reference>
<dbReference type="Proteomes" id="UP000011715">
    <property type="component" value="Unassembled WGS sequence"/>
</dbReference>
<sequence length="154" mass="15601">MIGQANEGRVRGMQVDNRTRAKLSAKNKGWGGIATSSTGAASSLKGFGQSAAGLDLRGKGLRASGVGTTVGSGGTMSSLAFTPLQGLELVDPKMQAELGRKRKAEEDRWFKGGTFTQIGGGGGGGGGTSDDGVFKKPALPASKRLDTGATKTVK</sequence>
<evidence type="ECO:0000259" key="5">
    <source>
        <dbReference type="Pfam" id="PF09785"/>
    </source>
</evidence>
<reference evidence="7" key="4">
    <citation type="journal article" date="2015" name="G3 (Bethesda)">
        <title>Genome sequences of three phytopathogenic species of the Magnaporthaceae family of fungi.</title>
        <authorList>
            <person name="Okagaki L.H."/>
            <person name="Nunes C.C."/>
            <person name="Sailsbery J."/>
            <person name="Clay B."/>
            <person name="Brown D."/>
            <person name="John T."/>
            <person name="Oh Y."/>
            <person name="Young N."/>
            <person name="Fitzgerald M."/>
            <person name="Haas B.J."/>
            <person name="Zeng Q."/>
            <person name="Young S."/>
            <person name="Adiconis X."/>
            <person name="Fan L."/>
            <person name="Levin J.Z."/>
            <person name="Mitchell T.K."/>
            <person name="Okubara P.A."/>
            <person name="Farman M.L."/>
            <person name="Kohn L.M."/>
            <person name="Birren B."/>
            <person name="Ma L.-J."/>
            <person name="Dean R.A."/>
        </authorList>
    </citation>
    <scope>NUCLEOTIDE SEQUENCE</scope>
    <source>
        <strain evidence="7">ATCC 64411 / 73-15</strain>
    </source>
</reference>
<dbReference type="GO" id="GO:0000244">
    <property type="term" value="P:spliceosomal tri-snRNP complex assembly"/>
    <property type="evidence" value="ECO:0007669"/>
    <property type="project" value="InterPro"/>
</dbReference>
<keyword evidence="2" id="KW-0539">Nucleus</keyword>
<evidence type="ECO:0000256" key="2">
    <source>
        <dbReference type="ARBA" id="ARBA00023242"/>
    </source>
</evidence>
<dbReference type="PANTHER" id="PTHR13904:SF0">
    <property type="entry name" value="U4_U6 SMALL NUCLEAR RIBONUCLEOPROTEIN PRP31"/>
    <property type="match status" value="1"/>
</dbReference>
<organism evidence="7 8">
    <name type="scientific">Magnaporthiopsis poae (strain ATCC 64411 / 73-15)</name>
    <name type="common">Kentucky bluegrass fungus</name>
    <name type="synonym">Magnaporthe poae</name>
    <dbReference type="NCBI Taxonomy" id="644358"/>
    <lineage>
        <taxon>Eukaryota</taxon>
        <taxon>Fungi</taxon>
        <taxon>Dikarya</taxon>
        <taxon>Ascomycota</taxon>
        <taxon>Pezizomycotina</taxon>
        <taxon>Sordariomycetes</taxon>
        <taxon>Sordariomycetidae</taxon>
        <taxon>Magnaporthales</taxon>
        <taxon>Magnaporthaceae</taxon>
        <taxon>Magnaporthiopsis</taxon>
    </lineage>
</organism>
<feature type="compositionally biased region" description="Gly residues" evidence="4">
    <location>
        <begin position="118"/>
        <end position="129"/>
    </location>
</feature>
<evidence type="ECO:0000256" key="1">
    <source>
        <dbReference type="ARBA" id="ARBA00004123"/>
    </source>
</evidence>
<dbReference type="GO" id="GO:0071011">
    <property type="term" value="C:precatalytic spliceosome"/>
    <property type="evidence" value="ECO:0007669"/>
    <property type="project" value="TreeGrafter"/>
</dbReference>
<evidence type="ECO:0000256" key="4">
    <source>
        <dbReference type="SAM" id="MobiDB-lite"/>
    </source>
</evidence>
<dbReference type="OrthoDB" id="4771285at2759"/>
<dbReference type="EnsemblFungi" id="MAPG_06559T0">
    <property type="protein sequence ID" value="MAPG_06559T0"/>
    <property type="gene ID" value="MAPG_06559"/>
</dbReference>
<evidence type="ECO:0000313" key="8">
    <source>
        <dbReference type="Proteomes" id="UP000011715"/>
    </source>
</evidence>
<evidence type="ECO:0000313" key="6">
    <source>
        <dbReference type="EMBL" id="KLU87560.1"/>
    </source>
</evidence>
<keyword evidence="8" id="KW-1185">Reference proteome</keyword>
<keyword evidence="3" id="KW-0687">Ribonucleoprotein</keyword>
<gene>
    <name evidence="6" type="ORF">MAPG_06559</name>
</gene>
<dbReference type="STRING" id="644358.A0A0C4E2C6"/>
<dbReference type="GO" id="GO:0046540">
    <property type="term" value="C:U4/U6 x U5 tri-snRNP complex"/>
    <property type="evidence" value="ECO:0007669"/>
    <property type="project" value="InterPro"/>
</dbReference>
<dbReference type="EMBL" id="GL876970">
    <property type="protein sequence ID" value="KLU87560.1"/>
    <property type="molecule type" value="Genomic_DNA"/>
</dbReference>
<reference evidence="8" key="2">
    <citation type="submission" date="2010-05" db="EMBL/GenBank/DDBJ databases">
        <title>The genome sequence of Magnaporthe poae strain ATCC 64411.</title>
        <authorList>
            <person name="Ma L.-J."/>
            <person name="Dead R."/>
            <person name="Young S."/>
            <person name="Zeng Q."/>
            <person name="Koehrsen M."/>
            <person name="Alvarado L."/>
            <person name="Berlin A."/>
            <person name="Chapman S.B."/>
            <person name="Chen Z."/>
            <person name="Freedman E."/>
            <person name="Gellesch M."/>
            <person name="Goldberg J."/>
            <person name="Griggs A."/>
            <person name="Gujja S."/>
            <person name="Heilman E.R."/>
            <person name="Heiman D."/>
            <person name="Hepburn T."/>
            <person name="Howarth C."/>
            <person name="Jen D."/>
            <person name="Larson L."/>
            <person name="Mehta T."/>
            <person name="Neiman D."/>
            <person name="Pearson M."/>
            <person name="Roberts A."/>
            <person name="Saif S."/>
            <person name="Shea T."/>
            <person name="Shenoy N."/>
            <person name="Sisk P."/>
            <person name="Stolte C."/>
            <person name="Sykes S."/>
            <person name="Walk T."/>
            <person name="White J."/>
            <person name="Yandava C."/>
            <person name="Haas B."/>
            <person name="Nusbaum C."/>
            <person name="Birren B."/>
        </authorList>
    </citation>
    <scope>NUCLEOTIDE SEQUENCE [LARGE SCALE GENOMIC DNA]</scope>
    <source>
        <strain evidence="8">ATCC 64411 / 73-15</strain>
    </source>
</reference>
<dbReference type="InterPro" id="IPR019175">
    <property type="entry name" value="Prp31_C"/>
</dbReference>
<dbReference type="InterPro" id="IPR027105">
    <property type="entry name" value="Prp31"/>
</dbReference>
<comment type="subcellular location">
    <subcellularLocation>
        <location evidence="1">Nucleus</location>
    </subcellularLocation>
</comment>
<name>A0A0C4E2C6_MAGP6</name>